<dbReference type="InterPro" id="IPR029044">
    <property type="entry name" value="Nucleotide-diphossugar_trans"/>
</dbReference>
<dbReference type="GO" id="GO:0016757">
    <property type="term" value="F:glycosyltransferase activity"/>
    <property type="evidence" value="ECO:0007669"/>
    <property type="project" value="UniProtKB-KW"/>
</dbReference>
<organism evidence="3 4">
    <name type="scientific">Microbacterium profundi</name>
    <dbReference type="NCBI Taxonomy" id="450380"/>
    <lineage>
        <taxon>Bacteria</taxon>
        <taxon>Bacillati</taxon>
        <taxon>Actinomycetota</taxon>
        <taxon>Actinomycetes</taxon>
        <taxon>Micrococcales</taxon>
        <taxon>Microbacteriaceae</taxon>
        <taxon>Microbacterium</taxon>
    </lineage>
</organism>
<dbReference type="Pfam" id="PF00535">
    <property type="entry name" value="Glycos_transf_2"/>
    <property type="match status" value="1"/>
</dbReference>
<dbReference type="EC" id="2.4.-.-" evidence="3"/>
<proteinExistence type="predicted"/>
<keyword evidence="4" id="KW-1185">Reference proteome</keyword>
<name>A0ABV3LPK8_9MICO</name>
<keyword evidence="3" id="KW-0808">Transferase</keyword>
<reference evidence="3 4" key="1">
    <citation type="submission" date="2024-06" db="EMBL/GenBank/DDBJ databases">
        <title>The Natural Products Discovery Center: Release of the First 8490 Sequenced Strains for Exploring Actinobacteria Biosynthetic Diversity.</title>
        <authorList>
            <person name="Kalkreuter E."/>
            <person name="Kautsar S.A."/>
            <person name="Yang D."/>
            <person name="Bader C.D."/>
            <person name="Teijaro C.N."/>
            <person name="Fluegel L."/>
            <person name="Davis C.M."/>
            <person name="Simpson J.R."/>
            <person name="Lauterbach L."/>
            <person name="Steele A.D."/>
            <person name="Gui C."/>
            <person name="Meng S."/>
            <person name="Li G."/>
            <person name="Viehrig K."/>
            <person name="Ye F."/>
            <person name="Su P."/>
            <person name="Kiefer A.F."/>
            <person name="Nichols A."/>
            <person name="Cepeda A.J."/>
            <person name="Yan W."/>
            <person name="Fan B."/>
            <person name="Jiang Y."/>
            <person name="Adhikari A."/>
            <person name="Zheng C.-J."/>
            <person name="Schuster L."/>
            <person name="Cowan T.M."/>
            <person name="Smanski M.J."/>
            <person name="Chevrette M.G."/>
            <person name="De Carvalho L.P.S."/>
            <person name="Shen B."/>
        </authorList>
    </citation>
    <scope>NUCLEOTIDE SEQUENCE [LARGE SCALE GENOMIC DNA]</scope>
    <source>
        <strain evidence="3 4">NPDC077434</strain>
    </source>
</reference>
<dbReference type="PANTHER" id="PTHR43179">
    <property type="entry name" value="RHAMNOSYLTRANSFERASE WBBL"/>
    <property type="match status" value="1"/>
</dbReference>
<evidence type="ECO:0000313" key="3">
    <source>
        <dbReference type="EMBL" id="MEW1976698.1"/>
    </source>
</evidence>
<evidence type="ECO:0000259" key="2">
    <source>
        <dbReference type="Pfam" id="PF13632"/>
    </source>
</evidence>
<dbReference type="RefSeq" id="WP_366233520.1">
    <property type="nucleotide sequence ID" value="NZ_JBFBMH010000043.1"/>
</dbReference>
<dbReference type="Pfam" id="PF13632">
    <property type="entry name" value="Glyco_trans_2_3"/>
    <property type="match status" value="1"/>
</dbReference>
<evidence type="ECO:0000313" key="4">
    <source>
        <dbReference type="Proteomes" id="UP001553715"/>
    </source>
</evidence>
<feature type="domain" description="Glycosyltransferase 2-like" evidence="2">
    <location>
        <begin position="169"/>
        <end position="231"/>
    </location>
</feature>
<comment type="caution">
    <text evidence="3">The sequence shown here is derived from an EMBL/GenBank/DDBJ whole genome shotgun (WGS) entry which is preliminary data.</text>
</comment>
<dbReference type="Gene3D" id="3.90.550.10">
    <property type="entry name" value="Spore Coat Polysaccharide Biosynthesis Protein SpsA, Chain A"/>
    <property type="match status" value="1"/>
</dbReference>
<protein>
    <submittedName>
        <fullName evidence="3">Glycosyltransferase family 2 protein</fullName>
        <ecNumber evidence="3">2.4.-.-</ecNumber>
    </submittedName>
</protein>
<accession>A0ABV3LPK8</accession>
<dbReference type="PANTHER" id="PTHR43179:SF7">
    <property type="entry name" value="RHAMNOSYLTRANSFERASE WBBL"/>
    <property type="match status" value="1"/>
</dbReference>
<dbReference type="Proteomes" id="UP001553715">
    <property type="component" value="Unassembled WGS sequence"/>
</dbReference>
<feature type="domain" description="Glycosyltransferase 2-like" evidence="1">
    <location>
        <begin position="9"/>
        <end position="135"/>
    </location>
</feature>
<dbReference type="InterPro" id="IPR001173">
    <property type="entry name" value="Glyco_trans_2-like"/>
</dbReference>
<dbReference type="EMBL" id="JBFBMH010000043">
    <property type="protein sequence ID" value="MEW1976698.1"/>
    <property type="molecule type" value="Genomic_DNA"/>
</dbReference>
<dbReference type="SUPFAM" id="SSF53448">
    <property type="entry name" value="Nucleotide-diphospho-sugar transferases"/>
    <property type="match status" value="1"/>
</dbReference>
<keyword evidence="3" id="KW-0328">Glycosyltransferase</keyword>
<dbReference type="CDD" id="cd04186">
    <property type="entry name" value="GT_2_like_c"/>
    <property type="match status" value="1"/>
</dbReference>
<evidence type="ECO:0000259" key="1">
    <source>
        <dbReference type="Pfam" id="PF00535"/>
    </source>
</evidence>
<gene>
    <name evidence="3" type="ORF">AB0301_16710</name>
</gene>
<sequence>MSITQQALSVIIVTYNSASVVEAAILGLPSDCEIIVVDNASTDSTLDILQAAPRDLTILPRSDNAGFAKAVNQGAKQATGDYLLLLNPDARIDESAVASVLDHLAHNPEMGIASPLVVEGDGALKTLAAGHEPTIWRMLTHATGLSRLSSGSDILRGHYLLRGQLGDQPERDVSWVSGGCMFVRRQAWEQLGGLTERWFMYAEDVEFCLRAKAAGFGVRVIVSAKAYHAVGMSSVSTDSYQAPRTVWLENLFDLYRLRYQAGPVRSFAWRSVVGLGFAARALVATLKASVSGHHSSHDSRRFHAYAAAMLRPKAVSRG</sequence>